<dbReference type="Pfam" id="PF13593">
    <property type="entry name" value="SBF_like"/>
    <property type="match status" value="1"/>
</dbReference>
<feature type="transmembrane region" description="Helical" evidence="1">
    <location>
        <begin position="265"/>
        <end position="286"/>
    </location>
</feature>
<dbReference type="Proteomes" id="UP000284451">
    <property type="component" value="Unassembled WGS sequence"/>
</dbReference>
<sequence>MGYLRRLGIDGYMMLLVAMVLLGALLPARGMAAEVLHFATYWAVALLFFVYGAKLDPASVRAGLLNWRLQGLTLGATFVLFPVLGLGLAAVFGGVLGPEMTTGLLFLSLLPSTVQSSIAFTSIAGGNIPAAICAASLSNMVGVVLTPALVSLVLHRDGGGVSADAVIKIGEQIVLPFVAGQLVRPWIGAFIRRHKLLTMIVDRGSILLIVYSAFSAGTVAGLWSHVPASRLLLLFGVIAVFLALAFAAMAAAGRGLRLPGPDRSALFFCGSTKSLASGLPIASALFPAASVGAIILPTMIYHISQLLLCSIIAQRIARHVQIASPGAAGRG</sequence>
<accession>A0A443KDK5</accession>
<evidence type="ECO:0000313" key="3">
    <source>
        <dbReference type="Proteomes" id="UP000284451"/>
    </source>
</evidence>
<keyword evidence="1" id="KW-0472">Membrane</keyword>
<proteinExistence type="predicted"/>
<feature type="transmembrane region" description="Helical" evidence="1">
    <location>
        <begin position="232"/>
        <end position="253"/>
    </location>
</feature>
<evidence type="ECO:0000256" key="1">
    <source>
        <dbReference type="SAM" id="Phobius"/>
    </source>
</evidence>
<dbReference type="AlphaFoldDB" id="A0A443KDK5"/>
<reference evidence="2 3" key="2">
    <citation type="submission" date="2019-01" db="EMBL/GenBank/DDBJ databases">
        <authorList>
            <person name="Li Y."/>
        </authorList>
    </citation>
    <scope>NUCLEOTIDE SEQUENCE [LARGE SCALE GENOMIC DNA]</scope>
    <source>
        <strain evidence="2 3">07D10-4-3</strain>
    </source>
</reference>
<dbReference type="PANTHER" id="PTHR18640:SF5">
    <property type="entry name" value="SODIUM_BILE ACID COTRANSPORTER 7"/>
    <property type="match status" value="1"/>
</dbReference>
<dbReference type="Gene3D" id="1.20.1530.20">
    <property type="match status" value="1"/>
</dbReference>
<feature type="transmembrane region" description="Helical" evidence="1">
    <location>
        <begin position="173"/>
        <end position="192"/>
    </location>
</feature>
<organism evidence="2 3">
    <name type="scientific">Paenirhodobacter populi</name>
    <dbReference type="NCBI Taxonomy" id="2306993"/>
    <lineage>
        <taxon>Bacteria</taxon>
        <taxon>Pseudomonadati</taxon>
        <taxon>Pseudomonadota</taxon>
        <taxon>Alphaproteobacteria</taxon>
        <taxon>Rhodobacterales</taxon>
        <taxon>Rhodobacter group</taxon>
        <taxon>Paenirhodobacter</taxon>
    </lineage>
</organism>
<dbReference type="EMBL" id="SAUY01000014">
    <property type="protein sequence ID" value="RWR30878.1"/>
    <property type="molecule type" value="Genomic_DNA"/>
</dbReference>
<dbReference type="PANTHER" id="PTHR18640">
    <property type="entry name" value="SOLUTE CARRIER FAMILY 10 MEMBER 7"/>
    <property type="match status" value="1"/>
</dbReference>
<feature type="transmembrane region" description="Helical" evidence="1">
    <location>
        <begin position="72"/>
        <end position="97"/>
    </location>
</feature>
<feature type="transmembrane region" description="Helical" evidence="1">
    <location>
        <begin position="204"/>
        <end position="226"/>
    </location>
</feature>
<dbReference type="PIRSF" id="PIRSF026166">
    <property type="entry name" value="UCP026166"/>
    <property type="match status" value="1"/>
</dbReference>
<reference evidence="2 3" key="1">
    <citation type="submission" date="2019-01" db="EMBL/GenBank/DDBJ databases">
        <title>Sinorhodobacter populi sp. nov. isolated from the symptomatic bark tissue of Populus euramericana canker.</title>
        <authorList>
            <person name="Xu G."/>
        </authorList>
    </citation>
    <scope>NUCLEOTIDE SEQUENCE [LARGE SCALE GENOMIC DNA]</scope>
    <source>
        <strain evidence="2 3">07D10-4-3</strain>
    </source>
</reference>
<dbReference type="InterPro" id="IPR038770">
    <property type="entry name" value="Na+/solute_symporter_sf"/>
</dbReference>
<dbReference type="InterPro" id="IPR016833">
    <property type="entry name" value="Put_Na-Bile_cotransptr"/>
</dbReference>
<protein>
    <submittedName>
        <fullName evidence="2">Bile acid:sodium symporter</fullName>
    </submittedName>
</protein>
<keyword evidence="1" id="KW-1133">Transmembrane helix</keyword>
<evidence type="ECO:0000313" key="2">
    <source>
        <dbReference type="EMBL" id="RWR30878.1"/>
    </source>
</evidence>
<feature type="transmembrane region" description="Helical" evidence="1">
    <location>
        <begin position="42"/>
        <end position="60"/>
    </location>
</feature>
<feature type="transmembrane region" description="Helical" evidence="1">
    <location>
        <begin position="130"/>
        <end position="153"/>
    </location>
</feature>
<dbReference type="RefSeq" id="WP_128232605.1">
    <property type="nucleotide sequence ID" value="NZ_SAUY01000014.1"/>
</dbReference>
<dbReference type="GO" id="GO:0005886">
    <property type="term" value="C:plasma membrane"/>
    <property type="evidence" value="ECO:0007669"/>
    <property type="project" value="TreeGrafter"/>
</dbReference>
<feature type="transmembrane region" description="Helical" evidence="1">
    <location>
        <begin position="103"/>
        <end position="123"/>
    </location>
</feature>
<comment type="caution">
    <text evidence="2">The sequence shown here is derived from an EMBL/GenBank/DDBJ whole genome shotgun (WGS) entry which is preliminary data.</text>
</comment>
<gene>
    <name evidence="2" type="ORF">D2T29_12065</name>
</gene>
<keyword evidence="1" id="KW-0812">Transmembrane</keyword>
<name>A0A443KDK5_9RHOB</name>